<dbReference type="Gene3D" id="3.40.1190.20">
    <property type="match status" value="1"/>
</dbReference>
<dbReference type="InterPro" id="IPR029056">
    <property type="entry name" value="Ribokinase-like"/>
</dbReference>
<evidence type="ECO:0000256" key="2">
    <source>
        <dbReference type="ARBA" id="ARBA00022777"/>
    </source>
</evidence>
<keyword evidence="1" id="KW-0808">Transferase</keyword>
<evidence type="ECO:0000313" key="4">
    <source>
        <dbReference type="EMBL" id="MWB99460.1"/>
    </source>
</evidence>
<reference evidence="4 5" key="1">
    <citation type="submission" date="2019-12" db="EMBL/GenBank/DDBJ databases">
        <authorList>
            <person name="Kim Y.S."/>
        </authorList>
    </citation>
    <scope>NUCLEOTIDE SEQUENCE [LARGE SCALE GENOMIC DNA]</scope>
    <source>
        <strain evidence="4 5">MMS17-SY077</strain>
    </source>
</reference>
<keyword evidence="5" id="KW-1185">Reference proteome</keyword>
<feature type="domain" description="Carbohydrate kinase PfkB" evidence="3">
    <location>
        <begin position="12"/>
        <end position="165"/>
    </location>
</feature>
<name>A0A6I4NYL3_9MICO</name>
<gene>
    <name evidence="4" type="ORF">GB864_12990</name>
</gene>
<protein>
    <recommendedName>
        <fullName evidence="3">Carbohydrate kinase PfkB domain-containing protein</fullName>
    </recommendedName>
</protein>
<dbReference type="InterPro" id="IPR002173">
    <property type="entry name" value="Carboh/pur_kinase_PfkB_CS"/>
</dbReference>
<dbReference type="InterPro" id="IPR011611">
    <property type="entry name" value="PfkB_dom"/>
</dbReference>
<accession>A0A6I4NYL3</accession>
<sequence length="174" mass="17218">MAEADGSPRPRFVVVGDVIDDVLVVPDGAIRPDTDTAAEIRTLPGGAAANTAAWLGATGADVDFVGIVGAGDADRHAALLDRHGVRAHLAAHPALPTGTIVVLVDGEHRTMLASRGANAVLDPDALGDDLLAGAAVVYATGHALAGDTDPAAFGRLVARARAAGALVVAATGSA</sequence>
<evidence type="ECO:0000256" key="1">
    <source>
        <dbReference type="ARBA" id="ARBA00022679"/>
    </source>
</evidence>
<evidence type="ECO:0000259" key="3">
    <source>
        <dbReference type="Pfam" id="PF00294"/>
    </source>
</evidence>
<dbReference type="SUPFAM" id="SSF53613">
    <property type="entry name" value="Ribokinase-like"/>
    <property type="match status" value="1"/>
</dbReference>
<dbReference type="AlphaFoldDB" id="A0A6I4NYL3"/>
<proteinExistence type="predicted"/>
<dbReference type="PANTHER" id="PTHR10584:SF167">
    <property type="entry name" value="PFKB DOMAIN PROTEIN"/>
    <property type="match status" value="1"/>
</dbReference>
<dbReference type="Proteomes" id="UP000438182">
    <property type="component" value="Unassembled WGS sequence"/>
</dbReference>
<feature type="non-terminal residue" evidence="4">
    <location>
        <position position="174"/>
    </location>
</feature>
<evidence type="ECO:0000313" key="5">
    <source>
        <dbReference type="Proteomes" id="UP000438182"/>
    </source>
</evidence>
<dbReference type="PROSITE" id="PS00583">
    <property type="entry name" value="PFKB_KINASES_1"/>
    <property type="match status" value="1"/>
</dbReference>
<dbReference type="PANTHER" id="PTHR10584">
    <property type="entry name" value="SUGAR KINASE"/>
    <property type="match status" value="1"/>
</dbReference>
<keyword evidence="2" id="KW-0418">Kinase</keyword>
<organism evidence="4 5">
    <name type="scientific">Agromyces seonyuensis</name>
    <dbReference type="NCBI Taxonomy" id="2662446"/>
    <lineage>
        <taxon>Bacteria</taxon>
        <taxon>Bacillati</taxon>
        <taxon>Actinomycetota</taxon>
        <taxon>Actinomycetes</taxon>
        <taxon>Micrococcales</taxon>
        <taxon>Microbacteriaceae</taxon>
        <taxon>Agromyces</taxon>
    </lineage>
</organism>
<dbReference type="GO" id="GO:0016301">
    <property type="term" value="F:kinase activity"/>
    <property type="evidence" value="ECO:0007669"/>
    <property type="project" value="UniProtKB-KW"/>
</dbReference>
<comment type="caution">
    <text evidence="4">The sequence shown here is derived from an EMBL/GenBank/DDBJ whole genome shotgun (WGS) entry which is preliminary data.</text>
</comment>
<dbReference type="EMBL" id="WSTA01000061">
    <property type="protein sequence ID" value="MWB99460.1"/>
    <property type="molecule type" value="Genomic_DNA"/>
</dbReference>
<dbReference type="RefSeq" id="WP_336603990.1">
    <property type="nucleotide sequence ID" value="NZ_WSTA01000061.1"/>
</dbReference>
<dbReference type="Pfam" id="PF00294">
    <property type="entry name" value="PfkB"/>
    <property type="match status" value="1"/>
</dbReference>